<sequence length="849" mass="92896">MARGQERVAVPPVNHAVPADIAAEAREAKLDTLPLASRAKYIKEYEAYKAWCVSRGTPFISEDSLLVYVRTLSQDGYVASTIRAALSMIKACIKAYDGVDIDDEYFLIKVILIIGVIGCCRKSELVYLMMKYVTVTASSILIDIPPEVTKTFTANTFSIVGPFYTIVRRYLELRKNIANERFFLVYRSGSSIDCACGDKTIGSVPKVVAKFLGLPEPECYTSHSIRRSSATVYAESGCTDTELRLHGRWKSTSCASGYLEDTDIRRHKVSAQITNAILPEYHLSNEPITISYNHENQYPKLAKKTLSVSTRQQSNSVTKALSVPPRKQSKGSTSTVTSSMLGNLPVPSKKRSSTSMPSMSNATSVLQESTVSTVVGAASSWSFEPLLGKIQQPPPVSTAYTATPIRGPSCTTQHKASSVLSHPTSQPAFYVENEDLSDLFQSDFDDEPWSNAKSDNVPVSKSILSNVLLQPATTVGDVSHSIIHNSVSTNVQSGQKSVFRVLHSQSSSLINEVSSDIFEDMLLATSDDESTYSNHDIDNHNEAFGLSRDGLSNAASHPCDEQQVLEPESDQLWGGASSSDVPEPLHFELQETDEGKVVFERSRLSSTVPSHEPLVIQGLRVLSPPSSEEPPSPPYFEQLEAVEGNFEQPQIAQDKVVQSPMVEVTNLEQLEVVRGNFEQPQIAQGNFSTHDEVVQSSMVEVTNLTDIPGQLPSSKFIEEDNQHSLSSRVSPISSEIIKRDEKKLSSSHVNKQCQVSSFAPAVNVKVSSHDSTTVVNDMSTESAVKSSEARCPPDGVAARTTHSRPASVSSQQSASSASHSDAEEVRFGSAVLRFYKCYNFNIHFHTHSE</sequence>
<proteinExistence type="predicted"/>
<accession>A0ACC2P0J4</accession>
<evidence type="ECO:0000313" key="2">
    <source>
        <dbReference type="Proteomes" id="UP001239111"/>
    </source>
</evidence>
<keyword evidence="2" id="KW-1185">Reference proteome</keyword>
<reference evidence="1" key="1">
    <citation type="submission" date="2023-04" db="EMBL/GenBank/DDBJ databases">
        <title>A chromosome-level genome assembly of the parasitoid wasp Eretmocerus hayati.</title>
        <authorList>
            <person name="Zhong Y."/>
            <person name="Liu S."/>
            <person name="Liu Y."/>
        </authorList>
    </citation>
    <scope>NUCLEOTIDE SEQUENCE</scope>
    <source>
        <strain evidence="1">ZJU_SS_LIU_2023</strain>
    </source>
</reference>
<dbReference type="Proteomes" id="UP001239111">
    <property type="component" value="Chromosome 2"/>
</dbReference>
<protein>
    <submittedName>
        <fullName evidence="1">Uncharacterized protein</fullName>
    </submittedName>
</protein>
<dbReference type="EMBL" id="CM056742">
    <property type="protein sequence ID" value="KAJ8676054.1"/>
    <property type="molecule type" value="Genomic_DNA"/>
</dbReference>
<gene>
    <name evidence="1" type="ORF">QAD02_011840</name>
</gene>
<comment type="caution">
    <text evidence="1">The sequence shown here is derived from an EMBL/GenBank/DDBJ whole genome shotgun (WGS) entry which is preliminary data.</text>
</comment>
<organism evidence="1 2">
    <name type="scientific">Eretmocerus hayati</name>
    <dbReference type="NCBI Taxonomy" id="131215"/>
    <lineage>
        <taxon>Eukaryota</taxon>
        <taxon>Metazoa</taxon>
        <taxon>Ecdysozoa</taxon>
        <taxon>Arthropoda</taxon>
        <taxon>Hexapoda</taxon>
        <taxon>Insecta</taxon>
        <taxon>Pterygota</taxon>
        <taxon>Neoptera</taxon>
        <taxon>Endopterygota</taxon>
        <taxon>Hymenoptera</taxon>
        <taxon>Apocrita</taxon>
        <taxon>Proctotrupomorpha</taxon>
        <taxon>Chalcidoidea</taxon>
        <taxon>Aphelinidae</taxon>
        <taxon>Aphelininae</taxon>
        <taxon>Eretmocerus</taxon>
    </lineage>
</organism>
<name>A0ACC2P0J4_9HYME</name>
<evidence type="ECO:0000313" key="1">
    <source>
        <dbReference type="EMBL" id="KAJ8676054.1"/>
    </source>
</evidence>